<evidence type="ECO:0000313" key="2">
    <source>
        <dbReference type="Proteomes" id="UP000231823"/>
    </source>
</evidence>
<accession>A0A2K8SDA6</accession>
<sequence length="96" mass="10891">MYISIERNSRGSLEIDEKLLSKIIEFDVRSNAKGFKDIQASVSIHQETSLFIVVRIYTMEKGLFLMDGVKVTSIINDSIHKTLGIKPKNIAFAFIK</sequence>
<gene>
    <name evidence="1" type="ORF">SFLOR_v1c03790</name>
</gene>
<dbReference type="KEGG" id="sfz:SFLOR_v1c03790"/>
<name>A0A2K8SDA6_9MOLU</name>
<dbReference type="Proteomes" id="UP000231823">
    <property type="component" value="Chromosome"/>
</dbReference>
<reference evidence="1 2" key="1">
    <citation type="submission" date="2017-12" db="EMBL/GenBank/DDBJ databases">
        <title>Complete genome sequence of Spiroplasma floricola 23-6 (ATCC 29989).</title>
        <authorList>
            <person name="Tsai Y.-M."/>
            <person name="Wu P.-S."/>
            <person name="Lo W.-S."/>
            <person name="Kuo C.-H."/>
        </authorList>
    </citation>
    <scope>NUCLEOTIDE SEQUENCE [LARGE SCALE GENOMIC DNA]</scope>
    <source>
        <strain evidence="1 2">23-6</strain>
    </source>
</reference>
<dbReference type="InterPro" id="IPR054781">
    <property type="entry name" value="Asp23-rel"/>
</dbReference>
<proteinExistence type="predicted"/>
<dbReference type="NCBIfam" id="NF045836">
    <property type="entry name" value="MMB_0454_fam"/>
    <property type="match status" value="1"/>
</dbReference>
<dbReference type="OrthoDB" id="400125at2"/>
<organism evidence="1 2">
    <name type="scientific">Spiroplasma floricola 23-6</name>
    <dbReference type="NCBI Taxonomy" id="1336749"/>
    <lineage>
        <taxon>Bacteria</taxon>
        <taxon>Bacillati</taxon>
        <taxon>Mycoplasmatota</taxon>
        <taxon>Mollicutes</taxon>
        <taxon>Entomoplasmatales</taxon>
        <taxon>Spiroplasmataceae</taxon>
        <taxon>Spiroplasma</taxon>
    </lineage>
</organism>
<keyword evidence="2" id="KW-1185">Reference proteome</keyword>
<dbReference type="AlphaFoldDB" id="A0A2K8SDA6"/>
<dbReference type="EMBL" id="CP025057">
    <property type="protein sequence ID" value="AUB31436.1"/>
    <property type="molecule type" value="Genomic_DNA"/>
</dbReference>
<evidence type="ECO:0000313" key="1">
    <source>
        <dbReference type="EMBL" id="AUB31436.1"/>
    </source>
</evidence>
<protein>
    <submittedName>
        <fullName evidence="1">Uncharacterized protein</fullName>
    </submittedName>
</protein>
<dbReference type="RefSeq" id="WP_100916423.1">
    <property type="nucleotide sequence ID" value="NZ_CP025057.1"/>
</dbReference>